<keyword evidence="6 8" id="KW-1133">Transmembrane helix</keyword>
<dbReference type="PANTHER" id="PTHR30472">
    <property type="entry name" value="FERRIC ENTEROBACTIN TRANSPORT SYSTEM PERMEASE PROTEIN"/>
    <property type="match status" value="1"/>
</dbReference>
<comment type="similarity">
    <text evidence="2">Belongs to the binding-protein-dependent transport system permease family. FecCD subfamily.</text>
</comment>
<feature type="transmembrane region" description="Helical" evidence="8">
    <location>
        <begin position="90"/>
        <end position="109"/>
    </location>
</feature>
<evidence type="ECO:0000256" key="6">
    <source>
        <dbReference type="ARBA" id="ARBA00022989"/>
    </source>
</evidence>
<evidence type="ECO:0000256" key="8">
    <source>
        <dbReference type="SAM" id="Phobius"/>
    </source>
</evidence>
<feature type="transmembrane region" description="Helical" evidence="8">
    <location>
        <begin position="220"/>
        <end position="241"/>
    </location>
</feature>
<dbReference type="CDD" id="cd06550">
    <property type="entry name" value="TM_ABC_iron-siderophores_like"/>
    <property type="match status" value="1"/>
</dbReference>
<feature type="transmembrane region" description="Helical" evidence="8">
    <location>
        <begin position="247"/>
        <end position="267"/>
    </location>
</feature>
<accession>A0A1Z4VU24</accession>
<evidence type="ECO:0000256" key="1">
    <source>
        <dbReference type="ARBA" id="ARBA00004651"/>
    </source>
</evidence>
<evidence type="ECO:0000256" key="7">
    <source>
        <dbReference type="ARBA" id="ARBA00023136"/>
    </source>
</evidence>
<dbReference type="FunFam" id="1.10.3470.10:FF:000001">
    <property type="entry name" value="Vitamin B12 ABC transporter permease BtuC"/>
    <property type="match status" value="1"/>
</dbReference>
<feature type="transmembrane region" description="Helical" evidence="8">
    <location>
        <begin position="302"/>
        <end position="321"/>
    </location>
</feature>
<keyword evidence="4" id="KW-1003">Cell membrane</keyword>
<reference evidence="9 10" key="1">
    <citation type="submission" date="2017-05" db="EMBL/GenBank/DDBJ databases">
        <title>Thiocyanate degradation by Thiohalobacter thiocyanaticus FOKN1.</title>
        <authorList>
            <person name="Oshiki M."/>
            <person name="Fukushima T."/>
            <person name="Kawano S."/>
            <person name="Nakagawa J."/>
        </authorList>
    </citation>
    <scope>NUCLEOTIDE SEQUENCE [LARGE SCALE GENOMIC DNA]</scope>
    <source>
        <strain evidence="9 10">FOKN1</strain>
    </source>
</reference>
<keyword evidence="7 8" id="KW-0472">Membrane</keyword>
<keyword evidence="3" id="KW-0813">Transport</keyword>
<dbReference type="Proteomes" id="UP000218765">
    <property type="component" value="Chromosome"/>
</dbReference>
<organism evidence="9 10">
    <name type="scientific">Thiohalobacter thiocyanaticus</name>
    <dbReference type="NCBI Taxonomy" id="585455"/>
    <lineage>
        <taxon>Bacteria</taxon>
        <taxon>Pseudomonadati</taxon>
        <taxon>Pseudomonadota</taxon>
        <taxon>Gammaproteobacteria</taxon>
        <taxon>Thiohalobacterales</taxon>
        <taxon>Thiohalobacteraceae</taxon>
        <taxon>Thiohalobacter</taxon>
    </lineage>
</organism>
<dbReference type="KEGG" id="ttc:FOKN1_2771"/>
<gene>
    <name evidence="9" type="ORF">FOKN1_2771</name>
</gene>
<dbReference type="GO" id="GO:0005886">
    <property type="term" value="C:plasma membrane"/>
    <property type="evidence" value="ECO:0007669"/>
    <property type="project" value="UniProtKB-SubCell"/>
</dbReference>
<dbReference type="Gene3D" id="1.10.3470.10">
    <property type="entry name" value="ABC transporter involved in vitamin B12 uptake, BtuC"/>
    <property type="match status" value="1"/>
</dbReference>
<keyword evidence="10" id="KW-1185">Reference proteome</keyword>
<proteinExistence type="inferred from homology"/>
<feature type="transmembrane region" description="Helical" evidence="8">
    <location>
        <begin position="188"/>
        <end position="208"/>
    </location>
</feature>
<name>A0A1Z4VU24_9GAMM</name>
<dbReference type="EMBL" id="AP018052">
    <property type="protein sequence ID" value="BAZ95131.1"/>
    <property type="molecule type" value="Genomic_DNA"/>
</dbReference>
<dbReference type="OrthoDB" id="9055647at2"/>
<dbReference type="RefSeq" id="WP_096367149.1">
    <property type="nucleotide sequence ID" value="NZ_AP018052.1"/>
</dbReference>
<dbReference type="Pfam" id="PF01032">
    <property type="entry name" value="FecCD"/>
    <property type="match status" value="1"/>
</dbReference>
<feature type="transmembrane region" description="Helical" evidence="8">
    <location>
        <begin position="274"/>
        <end position="290"/>
    </location>
</feature>
<evidence type="ECO:0000313" key="9">
    <source>
        <dbReference type="EMBL" id="BAZ95131.1"/>
    </source>
</evidence>
<dbReference type="InterPro" id="IPR000522">
    <property type="entry name" value="ABC_transptr_permease_BtuC"/>
</dbReference>
<protein>
    <submittedName>
        <fullName evidence="9">ABC-type Fe3+-siderophore transporter, permease component</fullName>
    </submittedName>
</protein>
<evidence type="ECO:0000313" key="10">
    <source>
        <dbReference type="Proteomes" id="UP000218765"/>
    </source>
</evidence>
<dbReference type="AlphaFoldDB" id="A0A1Z4VU24"/>
<evidence type="ECO:0000256" key="5">
    <source>
        <dbReference type="ARBA" id="ARBA00022692"/>
    </source>
</evidence>
<dbReference type="InterPro" id="IPR037294">
    <property type="entry name" value="ABC_BtuC-like"/>
</dbReference>
<dbReference type="GO" id="GO:0022857">
    <property type="term" value="F:transmembrane transporter activity"/>
    <property type="evidence" value="ECO:0007669"/>
    <property type="project" value="InterPro"/>
</dbReference>
<keyword evidence="5 8" id="KW-0812">Transmembrane</keyword>
<comment type="subcellular location">
    <subcellularLocation>
        <location evidence="1">Cell membrane</location>
        <topology evidence="1">Multi-pass membrane protein</topology>
    </subcellularLocation>
</comment>
<evidence type="ECO:0000256" key="4">
    <source>
        <dbReference type="ARBA" id="ARBA00022475"/>
    </source>
</evidence>
<evidence type="ECO:0000256" key="3">
    <source>
        <dbReference type="ARBA" id="ARBA00022448"/>
    </source>
</evidence>
<feature type="transmembrane region" description="Helical" evidence="8">
    <location>
        <begin position="64"/>
        <end position="83"/>
    </location>
</feature>
<dbReference type="PANTHER" id="PTHR30472:SF25">
    <property type="entry name" value="ABC TRANSPORTER PERMEASE PROTEIN MJ0876-RELATED"/>
    <property type="match status" value="1"/>
</dbReference>
<sequence>MSVPSRPLSLLLLLALLSGLTLLLAAGLGSVELGPAAILQALLDRGPDWPRTLVWELRLPRALLAFQVGGLLALAGVLMQVLLRNPLADPYVLGTSGGAAVGALGALLLGLSGLAVQTLAFAGALLSTLVVFQLGGGLQRWHSHRLLLTGIVVAAGWGAIITFLLTIAPAERVHGLLFWLMGDLNTAAPIRLGGLWLLLLLVVAVGLGRTLNLLLLGQSTAATLGAAVGHTLVLLYVLAALATALAVSQAGSIGFVGLVIPHLIRLLGIRDHRFLIPAAALAGGSLLVLADTLGRTLLAPQQLPVGVVTAFLGVPLFLYLLTRQARATEPA</sequence>
<feature type="transmembrane region" description="Helical" evidence="8">
    <location>
        <begin position="115"/>
        <end position="134"/>
    </location>
</feature>
<feature type="transmembrane region" description="Helical" evidence="8">
    <location>
        <begin position="146"/>
        <end position="168"/>
    </location>
</feature>
<dbReference type="SUPFAM" id="SSF81345">
    <property type="entry name" value="ABC transporter involved in vitamin B12 uptake, BtuC"/>
    <property type="match status" value="1"/>
</dbReference>
<evidence type="ECO:0000256" key="2">
    <source>
        <dbReference type="ARBA" id="ARBA00007935"/>
    </source>
</evidence>